<dbReference type="Proteomes" id="UP000568109">
    <property type="component" value="Unassembled WGS sequence"/>
</dbReference>
<evidence type="ECO:0000256" key="4">
    <source>
        <dbReference type="ARBA" id="ARBA00022598"/>
    </source>
</evidence>
<evidence type="ECO:0000256" key="7">
    <source>
        <dbReference type="ARBA" id="ARBA00048037"/>
    </source>
</evidence>
<dbReference type="PANTHER" id="PTHR12561">
    <property type="entry name" value="LIPOATE-PROTEIN LIGASE"/>
    <property type="match status" value="1"/>
</dbReference>
<dbReference type="EC" id="6.3.1.20" evidence="3"/>
<dbReference type="SUPFAM" id="SSF82649">
    <property type="entry name" value="SufE/NifU"/>
    <property type="match status" value="1"/>
</dbReference>
<comment type="caution">
    <text evidence="9">The sequence shown here is derived from an EMBL/GenBank/DDBJ whole genome shotgun (WGS) entry which is preliminary data.</text>
</comment>
<reference evidence="9 10" key="1">
    <citation type="submission" date="2020-06" db="EMBL/GenBank/DDBJ databases">
        <title>Draft genome sequence of Candidatus Phytoplasma pruni (X-disease group, subgroup 16SrIII-B) strain ChTDIII from Argentina.</title>
        <authorList>
            <person name="Fernandez F.D."/>
            <person name="Zuebert C."/>
            <person name="Huettel B."/>
            <person name="Kube M."/>
            <person name="Conci L.R."/>
        </authorList>
    </citation>
    <scope>NUCLEOTIDE SEQUENCE [LARGE SCALE GENOMIC DNA]</scope>
    <source>
        <strain evidence="9 10">ChTDIII</strain>
    </source>
</reference>
<dbReference type="Pfam" id="PF10437">
    <property type="entry name" value="Lip_prot_lig_C"/>
    <property type="match status" value="1"/>
</dbReference>
<dbReference type="GO" id="GO:0005524">
    <property type="term" value="F:ATP binding"/>
    <property type="evidence" value="ECO:0007669"/>
    <property type="project" value="UniProtKB-KW"/>
</dbReference>
<dbReference type="InterPro" id="IPR019491">
    <property type="entry name" value="Lipoate_protein_ligase_C"/>
</dbReference>
<organism evidence="9 10">
    <name type="scientific">Candidatus Phytoplasma pruni</name>
    <dbReference type="NCBI Taxonomy" id="479893"/>
    <lineage>
        <taxon>Bacteria</taxon>
        <taxon>Bacillati</taxon>
        <taxon>Mycoplasmatota</taxon>
        <taxon>Mollicutes</taxon>
        <taxon>Acholeplasmatales</taxon>
        <taxon>Acholeplasmataceae</taxon>
        <taxon>Candidatus Phytoplasma</taxon>
        <taxon>16SrIII (X-disease group)</taxon>
    </lineage>
</organism>
<feature type="domain" description="BPL/LPL catalytic" evidence="8">
    <location>
        <begin position="29"/>
        <end position="211"/>
    </location>
</feature>
<sequence length="330" mass="38640">MILVKFRRDIDLKPYFYYALEEYILNNVLKDMDEVFFFLWTIKGVVIGKNQVIENEVNLDYVKKHKIDLFRRPTGGGCVYNDEETPLYSIITKRKNQNFTFKEHLNKIISPFKKLGVDLYFSGRNDILLDGKKVSGNAFLQNENGIIIHGTLLYNCDIDVMVRCITPSNEKLISKGIDSVSARVTNLKDHLDGMSKDELVRYLEKDLAQKEYVLSEEEIAKVETLAQKYSSENWLYFEHPQYSKTLKKHFPWGKLEVLLDLKQGKIQQMNLRGDFFHKEDNLTLFTDQFIDVYYRKEDLETVLKTHHIGDYILNANNQDLLSLLEEGLLI</sequence>
<comment type="catalytic activity">
    <reaction evidence="7">
        <text>L-lysyl-[lipoyl-carrier protein] + (R)-lipoate + ATP = N(6)-[(R)-lipoyl]-L-lysyl-[lipoyl-carrier protein] + AMP + diphosphate + H(+)</text>
        <dbReference type="Rhea" id="RHEA:49288"/>
        <dbReference type="Rhea" id="RHEA-COMP:10500"/>
        <dbReference type="Rhea" id="RHEA-COMP:10502"/>
        <dbReference type="ChEBI" id="CHEBI:15378"/>
        <dbReference type="ChEBI" id="CHEBI:29969"/>
        <dbReference type="ChEBI" id="CHEBI:30616"/>
        <dbReference type="ChEBI" id="CHEBI:33019"/>
        <dbReference type="ChEBI" id="CHEBI:83088"/>
        <dbReference type="ChEBI" id="CHEBI:83099"/>
        <dbReference type="ChEBI" id="CHEBI:456215"/>
        <dbReference type="EC" id="6.3.1.20"/>
    </reaction>
</comment>
<dbReference type="Gene3D" id="3.30.930.10">
    <property type="entry name" value="Bira Bifunctional Protein, Domain 2"/>
    <property type="match status" value="1"/>
</dbReference>
<dbReference type="GO" id="GO:0009249">
    <property type="term" value="P:protein lipoylation"/>
    <property type="evidence" value="ECO:0007669"/>
    <property type="project" value="InterPro"/>
</dbReference>
<keyword evidence="4 9" id="KW-0436">Ligase</keyword>
<proteinExistence type="predicted"/>
<evidence type="ECO:0000313" key="9">
    <source>
        <dbReference type="EMBL" id="NWN46021.1"/>
    </source>
</evidence>
<protein>
    <recommendedName>
        <fullName evidence="3">lipoate--protein ligase</fullName>
        <ecNumber evidence="3">6.3.1.20</ecNumber>
    </recommendedName>
</protein>
<dbReference type="InterPro" id="IPR004143">
    <property type="entry name" value="BPL_LPL_catalytic"/>
</dbReference>
<evidence type="ECO:0000256" key="1">
    <source>
        <dbReference type="ARBA" id="ARBA00005085"/>
    </source>
</evidence>
<keyword evidence="5" id="KW-0547">Nucleotide-binding</keyword>
<dbReference type="InterPro" id="IPR045864">
    <property type="entry name" value="aa-tRNA-synth_II/BPL/LPL"/>
</dbReference>
<gene>
    <name evidence="9" type="ORF">HR065_02910</name>
</gene>
<dbReference type="InterPro" id="IPR004562">
    <property type="entry name" value="LipoylTrfase_LipoateP_Ligase"/>
</dbReference>
<dbReference type="GO" id="GO:0016979">
    <property type="term" value="F:lipoate-protein ligase activity"/>
    <property type="evidence" value="ECO:0007669"/>
    <property type="project" value="UniProtKB-EC"/>
</dbReference>
<dbReference type="GO" id="GO:0017118">
    <property type="term" value="F:lipoyltransferase activity"/>
    <property type="evidence" value="ECO:0007669"/>
    <property type="project" value="TreeGrafter"/>
</dbReference>
<evidence type="ECO:0000256" key="2">
    <source>
        <dbReference type="ARBA" id="ARBA00005124"/>
    </source>
</evidence>
<dbReference type="GO" id="GO:0005737">
    <property type="term" value="C:cytoplasm"/>
    <property type="evidence" value="ECO:0007669"/>
    <property type="project" value="TreeGrafter"/>
</dbReference>
<dbReference type="NCBIfam" id="TIGR00545">
    <property type="entry name" value="lipoyltrans"/>
    <property type="match status" value="1"/>
</dbReference>
<evidence type="ECO:0000256" key="6">
    <source>
        <dbReference type="ARBA" id="ARBA00022840"/>
    </source>
</evidence>
<dbReference type="Pfam" id="PF21948">
    <property type="entry name" value="LplA-B_cat"/>
    <property type="match status" value="1"/>
</dbReference>
<evidence type="ECO:0000313" key="10">
    <source>
        <dbReference type="Proteomes" id="UP000568109"/>
    </source>
</evidence>
<dbReference type="RefSeq" id="WP_178734404.1">
    <property type="nucleotide sequence ID" value="NZ_JABUOH010000062.1"/>
</dbReference>
<name>A0A851HD59_9MOLU</name>
<dbReference type="SUPFAM" id="SSF55681">
    <property type="entry name" value="Class II aaRS and biotin synthetases"/>
    <property type="match status" value="1"/>
</dbReference>
<evidence type="ECO:0000259" key="8">
    <source>
        <dbReference type="PROSITE" id="PS51733"/>
    </source>
</evidence>
<dbReference type="AlphaFoldDB" id="A0A851HD59"/>
<accession>A0A851HD59</accession>
<dbReference type="EMBL" id="JABUOH010000062">
    <property type="protein sequence ID" value="NWN46021.1"/>
    <property type="molecule type" value="Genomic_DNA"/>
</dbReference>
<dbReference type="PROSITE" id="PS51733">
    <property type="entry name" value="BPL_LPL_CATALYTIC"/>
    <property type="match status" value="1"/>
</dbReference>
<evidence type="ECO:0000256" key="5">
    <source>
        <dbReference type="ARBA" id="ARBA00022741"/>
    </source>
</evidence>
<dbReference type="CDD" id="cd16443">
    <property type="entry name" value="LplA"/>
    <property type="match status" value="1"/>
</dbReference>
<comment type="pathway">
    <text evidence="2">Protein modification; protein lipoylation via exogenous pathway; protein N(6)-(lipoyl)lysine from lipoate: step 1/2.</text>
</comment>
<evidence type="ECO:0000256" key="3">
    <source>
        <dbReference type="ARBA" id="ARBA00012367"/>
    </source>
</evidence>
<dbReference type="PANTHER" id="PTHR12561:SF3">
    <property type="entry name" value="LIPOYLTRANSFERASE 1, MITOCHONDRIAL"/>
    <property type="match status" value="1"/>
</dbReference>
<dbReference type="Gene3D" id="3.30.390.50">
    <property type="entry name" value="CO dehydrogenase flavoprotein, C-terminal domain"/>
    <property type="match status" value="1"/>
</dbReference>
<comment type="pathway">
    <text evidence="1">Protein modification; protein lipoylation via exogenous pathway; protein N(6)-(lipoyl)lysine from lipoate: step 2/2.</text>
</comment>
<keyword evidence="6" id="KW-0067">ATP-binding</keyword>
<keyword evidence="10" id="KW-1185">Reference proteome</keyword>
<dbReference type="UniPathway" id="UPA00537">
    <property type="reaction ID" value="UER00594"/>
</dbReference>